<dbReference type="PANTHER" id="PTHR30160">
    <property type="entry name" value="TETRAACYLDISACCHARIDE 4'-KINASE-RELATED"/>
    <property type="match status" value="1"/>
</dbReference>
<dbReference type="SUPFAM" id="SSF53756">
    <property type="entry name" value="UDP-Glycosyltransferase/glycogen phosphorylase"/>
    <property type="match status" value="1"/>
</dbReference>
<keyword evidence="1" id="KW-0328">Glycosyltransferase</keyword>
<sequence length="206" mass="21147">MRANPLSPLSENLATALIPDTPSAPGAVLSADAAPAPADAEYDEPEYDELAALHGIERERLVLIHPGSHHVAPAWPAEHYADVADQLAADGWQIAIVGDAPDPERTAGVLGAMQTAALFLAGAVTPRTLPRLIANARLLVSDDAAASSPVAAARALGTPHIVLDEHPRDTGSDAIAARARAALSGTGDAHPGHPFTLHMPAAHESA</sequence>
<dbReference type="Pfam" id="PF01075">
    <property type="entry name" value="Glyco_transf_9"/>
    <property type="match status" value="1"/>
</dbReference>
<protein>
    <submittedName>
        <fullName evidence="3">Glycosyl transferase family protein</fullName>
    </submittedName>
</protein>
<keyword evidence="2 3" id="KW-0808">Transferase</keyword>
<name>A0A158E8I5_9BURK</name>
<evidence type="ECO:0000313" key="4">
    <source>
        <dbReference type="Proteomes" id="UP000054978"/>
    </source>
</evidence>
<dbReference type="Gene3D" id="3.40.50.2000">
    <property type="entry name" value="Glycogen Phosphorylase B"/>
    <property type="match status" value="1"/>
</dbReference>
<keyword evidence="4" id="KW-1185">Reference proteome</keyword>
<dbReference type="STRING" id="1777144.AWB83_06733"/>
<dbReference type="Proteomes" id="UP000054978">
    <property type="component" value="Unassembled WGS sequence"/>
</dbReference>
<gene>
    <name evidence="3" type="ORF">AWB83_06733</name>
</gene>
<dbReference type="RefSeq" id="WP_087049995.1">
    <property type="nucleotide sequence ID" value="NZ_FCOB02000055.1"/>
</dbReference>
<accession>A0A158E8I5</accession>
<comment type="caution">
    <text evidence="3">The sequence shown here is derived from an EMBL/GenBank/DDBJ whole genome shotgun (WGS) entry which is preliminary data.</text>
</comment>
<evidence type="ECO:0000256" key="2">
    <source>
        <dbReference type="ARBA" id="ARBA00022679"/>
    </source>
</evidence>
<dbReference type="GO" id="GO:0005829">
    <property type="term" value="C:cytosol"/>
    <property type="evidence" value="ECO:0007669"/>
    <property type="project" value="TreeGrafter"/>
</dbReference>
<reference evidence="3" key="1">
    <citation type="submission" date="2016-01" db="EMBL/GenBank/DDBJ databases">
        <authorList>
            <person name="Peeters C."/>
        </authorList>
    </citation>
    <scope>NUCLEOTIDE SEQUENCE [LARGE SCALE GENOMIC DNA]</scope>
    <source>
        <strain evidence="3">LMG 29326</strain>
    </source>
</reference>
<evidence type="ECO:0000256" key="1">
    <source>
        <dbReference type="ARBA" id="ARBA00022676"/>
    </source>
</evidence>
<dbReference type="GO" id="GO:0008713">
    <property type="term" value="F:ADP-heptose-lipopolysaccharide heptosyltransferase activity"/>
    <property type="evidence" value="ECO:0007669"/>
    <property type="project" value="TreeGrafter"/>
</dbReference>
<dbReference type="EMBL" id="FCOB02000055">
    <property type="protein sequence ID" value="SAL03179.1"/>
    <property type="molecule type" value="Genomic_DNA"/>
</dbReference>
<evidence type="ECO:0000313" key="3">
    <source>
        <dbReference type="EMBL" id="SAL03179.1"/>
    </source>
</evidence>
<organism evidence="3 4">
    <name type="scientific">Caballeronia ptereochthonis</name>
    <dbReference type="NCBI Taxonomy" id="1777144"/>
    <lineage>
        <taxon>Bacteria</taxon>
        <taxon>Pseudomonadati</taxon>
        <taxon>Pseudomonadota</taxon>
        <taxon>Betaproteobacteria</taxon>
        <taxon>Burkholderiales</taxon>
        <taxon>Burkholderiaceae</taxon>
        <taxon>Caballeronia</taxon>
    </lineage>
</organism>
<dbReference type="GO" id="GO:0009244">
    <property type="term" value="P:lipopolysaccharide core region biosynthetic process"/>
    <property type="evidence" value="ECO:0007669"/>
    <property type="project" value="TreeGrafter"/>
</dbReference>
<dbReference type="InterPro" id="IPR002201">
    <property type="entry name" value="Glyco_trans_9"/>
</dbReference>
<dbReference type="OrthoDB" id="9807356at2"/>
<dbReference type="AlphaFoldDB" id="A0A158E8I5"/>
<dbReference type="InterPro" id="IPR051199">
    <property type="entry name" value="LPS_LOS_Heptosyltrfase"/>
</dbReference>
<proteinExistence type="predicted"/>